<evidence type="ECO:0000256" key="3">
    <source>
        <dbReference type="ARBA" id="ARBA00022723"/>
    </source>
</evidence>
<evidence type="ECO:0000256" key="2">
    <source>
        <dbReference type="ARBA" id="ARBA00008072"/>
    </source>
</evidence>
<dbReference type="EMBL" id="CASHTH010000545">
    <property type="protein sequence ID" value="CAI8003850.1"/>
    <property type="molecule type" value="Genomic_DNA"/>
</dbReference>
<evidence type="ECO:0000256" key="5">
    <source>
        <dbReference type="ARBA" id="ARBA00023002"/>
    </source>
</evidence>
<dbReference type="PANTHER" id="PTHR43350">
    <property type="entry name" value="NAD-DEPENDENT ALCOHOL DEHYDROGENASE"/>
    <property type="match status" value="1"/>
</dbReference>
<dbReference type="InterPro" id="IPR013149">
    <property type="entry name" value="ADH-like_C"/>
</dbReference>
<evidence type="ECO:0000256" key="1">
    <source>
        <dbReference type="ARBA" id="ARBA00001947"/>
    </source>
</evidence>
<proteinExistence type="inferred from homology"/>
<protein>
    <submittedName>
        <fullName evidence="7">S-(Hydroxymethyl)mycothiol dehydrogenase</fullName>
    </submittedName>
</protein>
<dbReference type="InterPro" id="IPR011032">
    <property type="entry name" value="GroES-like_sf"/>
</dbReference>
<keyword evidence="4" id="KW-0862">Zinc</keyword>
<evidence type="ECO:0000259" key="6">
    <source>
        <dbReference type="Pfam" id="PF00107"/>
    </source>
</evidence>
<organism evidence="7 8">
    <name type="scientific">Geodia barretti</name>
    <name type="common">Barrett's horny sponge</name>
    <dbReference type="NCBI Taxonomy" id="519541"/>
    <lineage>
        <taxon>Eukaryota</taxon>
        <taxon>Metazoa</taxon>
        <taxon>Porifera</taxon>
        <taxon>Demospongiae</taxon>
        <taxon>Heteroscleromorpha</taxon>
        <taxon>Tetractinellida</taxon>
        <taxon>Astrophorina</taxon>
        <taxon>Geodiidae</taxon>
        <taxon>Geodia</taxon>
    </lineage>
</organism>
<reference evidence="7" key="1">
    <citation type="submission" date="2023-03" db="EMBL/GenBank/DDBJ databases">
        <authorList>
            <person name="Steffen K."/>
            <person name="Cardenas P."/>
        </authorList>
    </citation>
    <scope>NUCLEOTIDE SEQUENCE</scope>
</reference>
<dbReference type="Pfam" id="PF00107">
    <property type="entry name" value="ADH_zinc_N"/>
    <property type="match status" value="1"/>
</dbReference>
<evidence type="ECO:0000313" key="7">
    <source>
        <dbReference type="EMBL" id="CAI8003850.1"/>
    </source>
</evidence>
<dbReference type="AlphaFoldDB" id="A0AA35R4F2"/>
<comment type="cofactor">
    <cofactor evidence="1">
        <name>Zn(2+)</name>
        <dbReference type="ChEBI" id="CHEBI:29105"/>
    </cofactor>
</comment>
<evidence type="ECO:0000256" key="4">
    <source>
        <dbReference type="ARBA" id="ARBA00022833"/>
    </source>
</evidence>
<feature type="domain" description="Alcohol dehydrogenase-like C-terminal" evidence="6">
    <location>
        <begin position="147"/>
        <end position="253"/>
    </location>
</feature>
<dbReference type="PANTHER" id="PTHR43350:SF19">
    <property type="entry name" value="D-GULOSIDE 3-DEHYDROGENASE"/>
    <property type="match status" value="1"/>
</dbReference>
<dbReference type="Gene3D" id="3.90.180.10">
    <property type="entry name" value="Medium-chain alcohol dehydrogenases, catalytic domain"/>
    <property type="match status" value="2"/>
</dbReference>
<dbReference type="GO" id="GO:0046872">
    <property type="term" value="F:metal ion binding"/>
    <property type="evidence" value="ECO:0007669"/>
    <property type="project" value="UniProtKB-KW"/>
</dbReference>
<evidence type="ECO:0000313" key="8">
    <source>
        <dbReference type="Proteomes" id="UP001174909"/>
    </source>
</evidence>
<keyword evidence="5" id="KW-0560">Oxidoreductase</keyword>
<comment type="similarity">
    <text evidence="2">Belongs to the zinc-containing alcohol dehydrogenase family.</text>
</comment>
<sequence>MKGKRVIMPAKRSATLEDFELDEALSPNQILLKTHYSLISPGTEGAGYTGLESGTRFPHGSGYTAIGEVLKVGENVTKCVAGDLAFYYGPHASIAKAEAVLLAFKPPLEIDEKLVPFVRMATVAMTSLRVSSAEFGDAVAIIGLGLVGNSASQLFNLAGMKVISIERVPRRLEIARRCGIQHLINPDEEDALERVIALTNGEKTAVTVEAIGNPRLVETAYQLTGTKGEVILLGSPRGEYITNATEILNYSHSIGLGAVTLRSAHEWVYPTMHTGESKHSLERNSRLAYSLICEGKFKVEELLTHVIDPEAAQSAYDGLTDRKDEYLGVIMDWT</sequence>
<dbReference type="Proteomes" id="UP001174909">
    <property type="component" value="Unassembled WGS sequence"/>
</dbReference>
<keyword evidence="8" id="KW-1185">Reference proteome</keyword>
<gene>
    <name evidence="7" type="ORF">GBAR_LOCUS3784</name>
</gene>
<accession>A0AA35R4F2</accession>
<comment type="caution">
    <text evidence="7">The sequence shown here is derived from an EMBL/GenBank/DDBJ whole genome shotgun (WGS) entry which is preliminary data.</text>
</comment>
<dbReference type="InterPro" id="IPR036291">
    <property type="entry name" value="NAD(P)-bd_dom_sf"/>
</dbReference>
<dbReference type="Gene3D" id="3.40.50.720">
    <property type="entry name" value="NAD(P)-binding Rossmann-like Domain"/>
    <property type="match status" value="1"/>
</dbReference>
<dbReference type="SUPFAM" id="SSF51735">
    <property type="entry name" value="NAD(P)-binding Rossmann-fold domains"/>
    <property type="match status" value="1"/>
</dbReference>
<dbReference type="CDD" id="cd08255">
    <property type="entry name" value="2-desacetyl-2-hydroxyethyl_bacteriochlorophyllide_like"/>
    <property type="match status" value="1"/>
</dbReference>
<keyword evidence="3" id="KW-0479">Metal-binding</keyword>
<dbReference type="GO" id="GO:0016491">
    <property type="term" value="F:oxidoreductase activity"/>
    <property type="evidence" value="ECO:0007669"/>
    <property type="project" value="UniProtKB-KW"/>
</dbReference>
<name>A0AA35R4F2_GEOBA</name>
<dbReference type="SUPFAM" id="SSF50129">
    <property type="entry name" value="GroES-like"/>
    <property type="match status" value="1"/>
</dbReference>